<protein>
    <submittedName>
        <fullName evidence="2">Uncharacterized protein</fullName>
    </submittedName>
</protein>
<comment type="caution">
    <text evidence="2">The sequence shown here is derived from an EMBL/GenBank/DDBJ whole genome shotgun (WGS) entry which is preliminary data.</text>
</comment>
<feature type="compositionally biased region" description="Polar residues" evidence="1">
    <location>
        <begin position="301"/>
        <end position="311"/>
    </location>
</feature>
<evidence type="ECO:0000313" key="3">
    <source>
        <dbReference type="Proteomes" id="UP000735302"/>
    </source>
</evidence>
<dbReference type="EMBL" id="BLXT01004931">
    <property type="protein sequence ID" value="GFO18110.1"/>
    <property type="molecule type" value="Genomic_DNA"/>
</dbReference>
<keyword evidence="3" id="KW-1185">Reference proteome</keyword>
<feature type="compositionally biased region" description="Low complexity" evidence="1">
    <location>
        <begin position="208"/>
        <end position="220"/>
    </location>
</feature>
<feature type="region of interest" description="Disordered" evidence="1">
    <location>
        <begin position="301"/>
        <end position="322"/>
    </location>
</feature>
<accession>A0AAV4BEX5</accession>
<evidence type="ECO:0000256" key="1">
    <source>
        <dbReference type="SAM" id="MobiDB-lite"/>
    </source>
</evidence>
<evidence type="ECO:0000313" key="2">
    <source>
        <dbReference type="EMBL" id="GFO18110.1"/>
    </source>
</evidence>
<reference evidence="2 3" key="1">
    <citation type="journal article" date="2021" name="Elife">
        <title>Chloroplast acquisition without the gene transfer in kleptoplastic sea slugs, Plakobranchus ocellatus.</title>
        <authorList>
            <person name="Maeda T."/>
            <person name="Takahashi S."/>
            <person name="Yoshida T."/>
            <person name="Shimamura S."/>
            <person name="Takaki Y."/>
            <person name="Nagai Y."/>
            <person name="Toyoda A."/>
            <person name="Suzuki Y."/>
            <person name="Arimoto A."/>
            <person name="Ishii H."/>
            <person name="Satoh N."/>
            <person name="Nishiyama T."/>
            <person name="Hasebe M."/>
            <person name="Maruyama T."/>
            <person name="Minagawa J."/>
            <person name="Obokata J."/>
            <person name="Shigenobu S."/>
        </authorList>
    </citation>
    <scope>NUCLEOTIDE SEQUENCE [LARGE SCALE GENOMIC DNA]</scope>
</reference>
<dbReference type="Proteomes" id="UP000735302">
    <property type="component" value="Unassembled WGS sequence"/>
</dbReference>
<sequence length="447" mass="47149">MILVPRDNGHQCSVRKAHALFAARSLTTEPSLSSLNRSKRDRKVTHRGLPYLGSHHTRKSTMFPNMLTPANLYQNMLRSPLVQHTASRSGTSASFLMENILRERACAAVMPRPLTQQQLQQQLQQQHTLHLQQQQHQQHSHQHLSALASVGLGLGIGVPSQKGGASGDHSSPISGQSSPVSDRSIDQSKPTMPTSCSLTSSHNSELASPSTPLPSSISSPLTPPLHPHTHITNPRSPSPVSNSSPFMSRATPTAVATPTQAGEAAMLSIYASAQQQIHHEKQQQQQTTPFLKFGVNAILGNTESSRRSPPSGTVPHNKPPLLASSPSAGAAAFVSFSTPSAMPPLTLGCSKGACPFPAHGLPCASCGPHGMPAAPPHGAPRHPAFFESPYQAMLRTPYFGVLVAFSSLGGGVGGTVASESALRSAGTLLSRVRAQQSASWPDGGPKA</sequence>
<feature type="region of interest" description="Disordered" evidence="1">
    <location>
        <begin position="158"/>
        <end position="258"/>
    </location>
</feature>
<feature type="compositionally biased region" description="Low complexity" evidence="1">
    <location>
        <begin position="167"/>
        <end position="182"/>
    </location>
</feature>
<proteinExistence type="predicted"/>
<gene>
    <name evidence="2" type="ORF">PoB_004461500</name>
</gene>
<feature type="compositionally biased region" description="Polar residues" evidence="1">
    <location>
        <begin position="187"/>
        <end position="207"/>
    </location>
</feature>
<name>A0AAV4BEX5_9GAST</name>
<dbReference type="AlphaFoldDB" id="A0AAV4BEX5"/>
<feature type="compositionally biased region" description="Low complexity" evidence="1">
    <location>
        <begin position="230"/>
        <end position="258"/>
    </location>
</feature>
<organism evidence="2 3">
    <name type="scientific">Plakobranchus ocellatus</name>
    <dbReference type="NCBI Taxonomy" id="259542"/>
    <lineage>
        <taxon>Eukaryota</taxon>
        <taxon>Metazoa</taxon>
        <taxon>Spiralia</taxon>
        <taxon>Lophotrochozoa</taxon>
        <taxon>Mollusca</taxon>
        <taxon>Gastropoda</taxon>
        <taxon>Heterobranchia</taxon>
        <taxon>Euthyneura</taxon>
        <taxon>Panpulmonata</taxon>
        <taxon>Sacoglossa</taxon>
        <taxon>Placobranchoidea</taxon>
        <taxon>Plakobranchidae</taxon>
        <taxon>Plakobranchus</taxon>
    </lineage>
</organism>